<comment type="caution">
    <text evidence="2">The sequence shown here is derived from an EMBL/GenBank/DDBJ whole genome shotgun (WGS) entry which is preliminary data.</text>
</comment>
<gene>
    <name evidence="2" type="ORF">LCGC14_0417120</name>
</gene>
<proteinExistence type="predicted"/>
<feature type="region of interest" description="Disordered" evidence="1">
    <location>
        <begin position="35"/>
        <end position="68"/>
    </location>
</feature>
<evidence type="ECO:0000256" key="1">
    <source>
        <dbReference type="SAM" id="MobiDB-lite"/>
    </source>
</evidence>
<feature type="compositionally biased region" description="Basic and acidic residues" evidence="1">
    <location>
        <begin position="50"/>
        <end position="68"/>
    </location>
</feature>
<dbReference type="EMBL" id="LAZR01000375">
    <property type="protein sequence ID" value="KKN71858.1"/>
    <property type="molecule type" value="Genomic_DNA"/>
</dbReference>
<evidence type="ECO:0000313" key="2">
    <source>
        <dbReference type="EMBL" id="KKN71858.1"/>
    </source>
</evidence>
<protein>
    <submittedName>
        <fullName evidence="2">Uncharacterized protein</fullName>
    </submittedName>
</protein>
<sequence>MRILNDKEIFGSPYEEALQPPPYEDWELLGRHVKVIPPPDTSRPSKKERRIIEDRRTSKGMIEQRRGS</sequence>
<accession>A0A0F9W1D8</accession>
<dbReference type="AlphaFoldDB" id="A0A0F9W1D8"/>
<reference evidence="2" key="1">
    <citation type="journal article" date="2015" name="Nature">
        <title>Complex archaea that bridge the gap between prokaryotes and eukaryotes.</title>
        <authorList>
            <person name="Spang A."/>
            <person name="Saw J.H."/>
            <person name="Jorgensen S.L."/>
            <person name="Zaremba-Niedzwiedzka K."/>
            <person name="Martijn J."/>
            <person name="Lind A.E."/>
            <person name="van Eijk R."/>
            <person name="Schleper C."/>
            <person name="Guy L."/>
            <person name="Ettema T.J."/>
        </authorList>
    </citation>
    <scope>NUCLEOTIDE SEQUENCE</scope>
</reference>
<organism evidence="2">
    <name type="scientific">marine sediment metagenome</name>
    <dbReference type="NCBI Taxonomy" id="412755"/>
    <lineage>
        <taxon>unclassified sequences</taxon>
        <taxon>metagenomes</taxon>
        <taxon>ecological metagenomes</taxon>
    </lineage>
</organism>
<name>A0A0F9W1D8_9ZZZZ</name>